<keyword evidence="9 11" id="KW-0472">Membrane</keyword>
<dbReference type="Pfam" id="PF07963">
    <property type="entry name" value="N_methyl"/>
    <property type="match status" value="1"/>
</dbReference>
<dbReference type="InterPro" id="IPR045584">
    <property type="entry name" value="Pilin-like"/>
</dbReference>
<feature type="region of interest" description="Disordered" evidence="10">
    <location>
        <begin position="125"/>
        <end position="145"/>
    </location>
</feature>
<dbReference type="Pfam" id="PF08334">
    <property type="entry name" value="T2SSG"/>
    <property type="match status" value="1"/>
</dbReference>
<protein>
    <recommendedName>
        <fullName evidence="3">Type II secretion system core protein G</fullName>
    </recommendedName>
</protein>
<evidence type="ECO:0000256" key="10">
    <source>
        <dbReference type="SAM" id="MobiDB-lite"/>
    </source>
</evidence>
<keyword evidence="14" id="KW-1185">Reference proteome</keyword>
<keyword evidence="7 11" id="KW-0812">Transmembrane</keyword>
<comment type="caution">
    <text evidence="13">The sequence shown here is derived from an EMBL/GenBank/DDBJ whole genome shotgun (WGS) entry which is preliminary data.</text>
</comment>
<dbReference type="NCBIfam" id="TIGR01710">
    <property type="entry name" value="typeII_sec_gspG"/>
    <property type="match status" value="1"/>
</dbReference>
<dbReference type="PANTHER" id="PTHR30093">
    <property type="entry name" value="GENERAL SECRETION PATHWAY PROTEIN G"/>
    <property type="match status" value="1"/>
</dbReference>
<dbReference type="Gene3D" id="3.30.700.10">
    <property type="entry name" value="Glycoprotein, Type 4 Pilin"/>
    <property type="match status" value="1"/>
</dbReference>
<accession>A0A4Y8UHF1</accession>
<evidence type="ECO:0000256" key="3">
    <source>
        <dbReference type="ARBA" id="ARBA00020042"/>
    </source>
</evidence>
<dbReference type="GO" id="GO:0015627">
    <property type="term" value="C:type II protein secretion system complex"/>
    <property type="evidence" value="ECO:0007669"/>
    <property type="project" value="InterPro"/>
</dbReference>
<dbReference type="GO" id="GO:0015628">
    <property type="term" value="P:protein secretion by the type II secretion system"/>
    <property type="evidence" value="ECO:0007669"/>
    <property type="project" value="InterPro"/>
</dbReference>
<comment type="similarity">
    <text evidence="2">Belongs to the GSP G family.</text>
</comment>
<evidence type="ECO:0000256" key="8">
    <source>
        <dbReference type="ARBA" id="ARBA00022989"/>
    </source>
</evidence>
<keyword evidence="8 11" id="KW-1133">Transmembrane helix</keyword>
<dbReference type="InterPro" id="IPR013545">
    <property type="entry name" value="T2SS_protein-GspG_C"/>
</dbReference>
<evidence type="ECO:0000256" key="6">
    <source>
        <dbReference type="ARBA" id="ARBA00022519"/>
    </source>
</evidence>
<keyword evidence="6" id="KW-0997">Cell inner membrane</keyword>
<dbReference type="InterPro" id="IPR012902">
    <property type="entry name" value="N_methyl_site"/>
</dbReference>
<keyword evidence="5" id="KW-0488">Methylation</keyword>
<feature type="domain" description="Type II secretion system protein GspG C-terminal" evidence="12">
    <location>
        <begin position="37"/>
        <end position="142"/>
    </location>
</feature>
<evidence type="ECO:0000256" key="7">
    <source>
        <dbReference type="ARBA" id="ARBA00022692"/>
    </source>
</evidence>
<evidence type="ECO:0000256" key="2">
    <source>
        <dbReference type="ARBA" id="ARBA00009984"/>
    </source>
</evidence>
<dbReference type="GO" id="GO:0005886">
    <property type="term" value="C:plasma membrane"/>
    <property type="evidence" value="ECO:0007669"/>
    <property type="project" value="UniProtKB-SubCell"/>
</dbReference>
<dbReference type="SUPFAM" id="SSF54523">
    <property type="entry name" value="Pili subunits"/>
    <property type="match status" value="1"/>
</dbReference>
<proteinExistence type="inferred from homology"/>
<evidence type="ECO:0000256" key="11">
    <source>
        <dbReference type="SAM" id="Phobius"/>
    </source>
</evidence>
<evidence type="ECO:0000313" key="13">
    <source>
        <dbReference type="EMBL" id="TFH67234.1"/>
    </source>
</evidence>
<comment type="subcellular location">
    <subcellularLocation>
        <location evidence="1">Cell inner membrane</location>
        <topology evidence="1">Single-pass membrane protein</topology>
    </subcellularLocation>
</comment>
<dbReference type="EMBL" id="SPIA01000004">
    <property type="protein sequence ID" value="TFH67234.1"/>
    <property type="molecule type" value="Genomic_DNA"/>
</dbReference>
<gene>
    <name evidence="13" type="primary">gspG</name>
    <name evidence="13" type="ORF">E3W66_09445</name>
</gene>
<dbReference type="PRINTS" id="PR00813">
    <property type="entry name" value="BCTERIALGSPG"/>
</dbReference>
<sequence>MGNRTTAAQRQRGFTLIEIMVVVVVIGLLVAMLAPTVFNKVGQAEQTRISQDLRVIESALKFYRLDNYRYPTQQQGLQALVDKPAGAERWNGPYLEQLPLDPWGVPYRYRNPAQQAREFDLFTLGADNAPGGEGGDRDVGNWSAQ</sequence>
<reference evidence="13 14" key="1">
    <citation type="submission" date="2019-03" db="EMBL/GenBank/DDBJ databases">
        <title>Draft genome of Gammaproteobacteria bacterium LSUCC0057, a member of the SAR92 clade.</title>
        <authorList>
            <person name="Lanclos V.C."/>
            <person name="Doiron C."/>
            <person name="Henson M.W."/>
            <person name="Thrash J.C."/>
        </authorList>
    </citation>
    <scope>NUCLEOTIDE SEQUENCE [LARGE SCALE GENOMIC DNA]</scope>
    <source>
        <strain evidence="13 14">LSUCC0057</strain>
    </source>
</reference>
<dbReference type="PROSITE" id="PS00409">
    <property type="entry name" value="PROKAR_NTER_METHYL"/>
    <property type="match status" value="1"/>
</dbReference>
<organism evidence="13 14">
    <name type="scientific">Gammaproteobacteria bacterium LSUCC0057</name>
    <dbReference type="NCBI Taxonomy" id="2559237"/>
    <lineage>
        <taxon>Bacteria</taxon>
        <taxon>Pseudomonadati</taxon>
        <taxon>Pseudomonadota</taxon>
        <taxon>Gammaproteobacteria</taxon>
        <taxon>Cellvibrionales</taxon>
        <taxon>Porticoccaceae</taxon>
        <taxon>SAR92 clade</taxon>
    </lineage>
</organism>
<feature type="transmembrane region" description="Helical" evidence="11">
    <location>
        <begin position="12"/>
        <end position="34"/>
    </location>
</feature>
<evidence type="ECO:0000256" key="4">
    <source>
        <dbReference type="ARBA" id="ARBA00022475"/>
    </source>
</evidence>
<evidence type="ECO:0000256" key="1">
    <source>
        <dbReference type="ARBA" id="ARBA00004377"/>
    </source>
</evidence>
<dbReference type="OrthoDB" id="9795612at2"/>
<keyword evidence="4" id="KW-1003">Cell membrane</keyword>
<evidence type="ECO:0000256" key="9">
    <source>
        <dbReference type="ARBA" id="ARBA00023136"/>
    </source>
</evidence>
<dbReference type="AlphaFoldDB" id="A0A4Y8UHF1"/>
<evidence type="ECO:0000256" key="5">
    <source>
        <dbReference type="ARBA" id="ARBA00022481"/>
    </source>
</evidence>
<dbReference type="NCBIfam" id="TIGR02532">
    <property type="entry name" value="IV_pilin_GFxxxE"/>
    <property type="match status" value="1"/>
</dbReference>
<evidence type="ECO:0000313" key="14">
    <source>
        <dbReference type="Proteomes" id="UP000298133"/>
    </source>
</evidence>
<evidence type="ECO:0000259" key="12">
    <source>
        <dbReference type="Pfam" id="PF08334"/>
    </source>
</evidence>
<dbReference type="InterPro" id="IPR010054">
    <property type="entry name" value="Type2_sec_GspG"/>
</dbReference>
<name>A0A4Y8UHF1_9GAMM</name>
<dbReference type="Proteomes" id="UP000298133">
    <property type="component" value="Unassembled WGS sequence"/>
</dbReference>
<dbReference type="PANTHER" id="PTHR30093:SF44">
    <property type="entry name" value="TYPE II SECRETION SYSTEM CORE PROTEIN G"/>
    <property type="match status" value="1"/>
</dbReference>
<dbReference type="InterPro" id="IPR000983">
    <property type="entry name" value="Bac_GSPG_pilin"/>
</dbReference>